<sequence>MSYKILLVEDDFNTLQGLKTFLENEGFCVDIADNGKDAYTLLQDGEYSIVITDINMPFMDGLNFLSKIRNLDEEIPVVVITAYSNIENMVVAFDLGAVEFIEKPFDPDVLLESVKKILSINLEL</sequence>
<evidence type="ECO:0000256" key="3">
    <source>
        <dbReference type="PROSITE-ProRule" id="PRU00169"/>
    </source>
</evidence>
<evidence type="ECO:0000313" key="6">
    <source>
        <dbReference type="Proteomes" id="UP000322876"/>
    </source>
</evidence>
<evidence type="ECO:0000313" key="5">
    <source>
        <dbReference type="EMBL" id="KAA0257682.1"/>
    </source>
</evidence>
<protein>
    <submittedName>
        <fullName evidence="5">Response regulator</fullName>
    </submittedName>
</protein>
<dbReference type="GO" id="GO:0000160">
    <property type="term" value="P:phosphorelay signal transduction system"/>
    <property type="evidence" value="ECO:0007669"/>
    <property type="project" value="UniProtKB-KW"/>
</dbReference>
<proteinExistence type="predicted"/>
<accession>A0A5A8F4V3</accession>
<dbReference type="SUPFAM" id="SSF52172">
    <property type="entry name" value="CheY-like"/>
    <property type="match status" value="1"/>
</dbReference>
<dbReference type="Pfam" id="PF00072">
    <property type="entry name" value="Response_reg"/>
    <property type="match status" value="1"/>
</dbReference>
<evidence type="ECO:0000259" key="4">
    <source>
        <dbReference type="PROSITE" id="PS50110"/>
    </source>
</evidence>
<dbReference type="OrthoDB" id="9808843at2"/>
<gene>
    <name evidence="5" type="ORF">FHQ18_08030</name>
</gene>
<evidence type="ECO:0000256" key="2">
    <source>
        <dbReference type="ARBA" id="ARBA00023012"/>
    </source>
</evidence>
<reference evidence="5 6" key="1">
    <citation type="submission" date="2019-06" db="EMBL/GenBank/DDBJ databases">
        <title>Genomic insights into carbon and energy metabolism of Deferribacter autotrophicus revealed new metabolic traits in the phylum Deferribacteres.</title>
        <authorList>
            <person name="Slobodkin A.I."/>
            <person name="Slobodkina G.B."/>
            <person name="Allioux M."/>
            <person name="Alain K."/>
            <person name="Jebbar M."/>
            <person name="Shadrin V."/>
            <person name="Kublanov I.V."/>
            <person name="Toshchakov S.V."/>
            <person name="Bonch-Osmolovskaya E.A."/>
        </authorList>
    </citation>
    <scope>NUCLEOTIDE SEQUENCE [LARGE SCALE GENOMIC DNA]</scope>
    <source>
        <strain evidence="5 6">SL50</strain>
    </source>
</reference>
<dbReference type="PROSITE" id="PS50110">
    <property type="entry name" value="RESPONSE_REGULATORY"/>
    <property type="match status" value="1"/>
</dbReference>
<evidence type="ECO:0000256" key="1">
    <source>
        <dbReference type="ARBA" id="ARBA00022553"/>
    </source>
</evidence>
<dbReference type="PANTHER" id="PTHR44591:SF14">
    <property type="entry name" value="PROTEIN PILG"/>
    <property type="match status" value="1"/>
</dbReference>
<dbReference type="SMART" id="SM00448">
    <property type="entry name" value="REC"/>
    <property type="match status" value="1"/>
</dbReference>
<dbReference type="PANTHER" id="PTHR44591">
    <property type="entry name" value="STRESS RESPONSE REGULATOR PROTEIN 1"/>
    <property type="match status" value="1"/>
</dbReference>
<comment type="caution">
    <text evidence="5">The sequence shown here is derived from an EMBL/GenBank/DDBJ whole genome shotgun (WGS) entry which is preliminary data.</text>
</comment>
<dbReference type="InterPro" id="IPR050595">
    <property type="entry name" value="Bact_response_regulator"/>
</dbReference>
<dbReference type="InterPro" id="IPR001789">
    <property type="entry name" value="Sig_transdc_resp-reg_receiver"/>
</dbReference>
<feature type="domain" description="Response regulatory" evidence="4">
    <location>
        <begin position="4"/>
        <end position="118"/>
    </location>
</feature>
<keyword evidence="2" id="KW-0902">Two-component regulatory system</keyword>
<dbReference type="Gene3D" id="3.40.50.2300">
    <property type="match status" value="1"/>
</dbReference>
<dbReference type="Proteomes" id="UP000322876">
    <property type="component" value="Unassembled WGS sequence"/>
</dbReference>
<dbReference type="RefSeq" id="WP_149266655.1">
    <property type="nucleotide sequence ID" value="NZ_VFJB01000006.1"/>
</dbReference>
<dbReference type="EMBL" id="VFJB01000006">
    <property type="protein sequence ID" value="KAA0257682.1"/>
    <property type="molecule type" value="Genomic_DNA"/>
</dbReference>
<feature type="modified residue" description="4-aspartylphosphate" evidence="3">
    <location>
        <position position="53"/>
    </location>
</feature>
<dbReference type="AlphaFoldDB" id="A0A5A8F4V3"/>
<dbReference type="InterPro" id="IPR011006">
    <property type="entry name" value="CheY-like_superfamily"/>
</dbReference>
<name>A0A5A8F4V3_9BACT</name>
<organism evidence="5 6">
    <name type="scientific">Deferribacter autotrophicus</name>
    <dbReference type="NCBI Taxonomy" id="500465"/>
    <lineage>
        <taxon>Bacteria</taxon>
        <taxon>Pseudomonadati</taxon>
        <taxon>Deferribacterota</taxon>
        <taxon>Deferribacteres</taxon>
        <taxon>Deferribacterales</taxon>
        <taxon>Deferribacteraceae</taxon>
        <taxon>Deferribacter</taxon>
    </lineage>
</organism>
<keyword evidence="6" id="KW-1185">Reference proteome</keyword>
<keyword evidence="1 3" id="KW-0597">Phosphoprotein</keyword>